<protein>
    <submittedName>
        <fullName evidence="2">Uncharacterized protein</fullName>
    </submittedName>
</protein>
<comment type="caution">
    <text evidence="2">The sequence shown here is derived from an EMBL/GenBank/DDBJ whole genome shotgun (WGS) entry which is preliminary data.</text>
</comment>
<dbReference type="Proteomes" id="UP000034913">
    <property type="component" value="Unassembled WGS sequence"/>
</dbReference>
<feature type="compositionally biased region" description="Basic residues" evidence="1">
    <location>
        <begin position="1"/>
        <end position="16"/>
    </location>
</feature>
<proteinExistence type="predicted"/>
<feature type="region of interest" description="Disordered" evidence="1">
    <location>
        <begin position="1"/>
        <end position="61"/>
    </location>
</feature>
<reference evidence="2 3" key="1">
    <citation type="journal article" date="2015" name="Nature">
        <title>rRNA introns, odd ribosomes, and small enigmatic genomes across a large radiation of phyla.</title>
        <authorList>
            <person name="Brown C.T."/>
            <person name="Hug L.A."/>
            <person name="Thomas B.C."/>
            <person name="Sharon I."/>
            <person name="Castelle C.J."/>
            <person name="Singh A."/>
            <person name="Wilkins M.J."/>
            <person name="Williams K.H."/>
            <person name="Banfield J.F."/>
        </authorList>
    </citation>
    <scope>NUCLEOTIDE SEQUENCE [LARGE SCALE GENOMIC DNA]</scope>
</reference>
<evidence type="ECO:0000313" key="3">
    <source>
        <dbReference type="Proteomes" id="UP000034913"/>
    </source>
</evidence>
<evidence type="ECO:0000256" key="1">
    <source>
        <dbReference type="SAM" id="MobiDB-lite"/>
    </source>
</evidence>
<evidence type="ECO:0000313" key="2">
    <source>
        <dbReference type="EMBL" id="KKW26774.1"/>
    </source>
</evidence>
<dbReference type="AlphaFoldDB" id="A0A0G2A3L3"/>
<name>A0A0G2A3L3_UNCK3</name>
<gene>
    <name evidence="2" type="ORF">VF00_C0002G0099</name>
</gene>
<accession>A0A0G2A3L3</accession>
<sequence length="61" mass="6529">MGKKGNGKSSKNHRGKGLHDVGKINGNGNEQPPNKALERVNRSASRRGPHNPGDYRSPRGG</sequence>
<organism evidence="2 3">
    <name type="scientific">candidate division Kazan bacterium GW2011_GWB1_52_7</name>
    <dbReference type="NCBI Taxonomy" id="1620414"/>
    <lineage>
        <taxon>Bacteria</taxon>
        <taxon>Bacteria division Kazan-3B-28</taxon>
    </lineage>
</organism>
<dbReference type="EMBL" id="LCRB01000002">
    <property type="protein sequence ID" value="KKW26774.1"/>
    <property type="molecule type" value="Genomic_DNA"/>
</dbReference>